<sequence length="104" mass="11209">MGEGEARPTGLSETVTGSEHPLARPADRRSRTRVGGLTTRPARRLPLDQLDQVCWADKKNSKIVSAGGERATGPSIPRAVLRITSTRAIARGFPLIYCDSGRDP</sequence>
<dbReference type="Proteomes" id="UP000320582">
    <property type="component" value="Unassembled WGS sequence"/>
</dbReference>
<evidence type="ECO:0000313" key="2">
    <source>
        <dbReference type="EMBL" id="TQM90426.1"/>
    </source>
</evidence>
<dbReference type="AlphaFoldDB" id="A0A543K5S1"/>
<reference evidence="2 3" key="1">
    <citation type="submission" date="2019-06" db="EMBL/GenBank/DDBJ databases">
        <title>Genomic Encyclopedia of Archaeal and Bacterial Type Strains, Phase II (KMG-II): from individual species to whole genera.</title>
        <authorList>
            <person name="Goeker M."/>
        </authorList>
    </citation>
    <scope>NUCLEOTIDE SEQUENCE [LARGE SCALE GENOMIC DNA]</scope>
    <source>
        <strain evidence="2 3">DSM 18423</strain>
    </source>
</reference>
<gene>
    <name evidence="2" type="ORF">BD293_3810</name>
</gene>
<accession>A0A543K5S1</accession>
<evidence type="ECO:0000256" key="1">
    <source>
        <dbReference type="SAM" id="MobiDB-lite"/>
    </source>
</evidence>
<proteinExistence type="predicted"/>
<evidence type="ECO:0000313" key="3">
    <source>
        <dbReference type="Proteomes" id="UP000320582"/>
    </source>
</evidence>
<comment type="caution">
    <text evidence="2">The sequence shown here is derived from an EMBL/GenBank/DDBJ whole genome shotgun (WGS) entry which is preliminary data.</text>
</comment>
<protein>
    <submittedName>
        <fullName evidence="2">Uncharacterized protein</fullName>
    </submittedName>
</protein>
<feature type="region of interest" description="Disordered" evidence="1">
    <location>
        <begin position="1"/>
        <end position="38"/>
    </location>
</feature>
<keyword evidence="3" id="KW-1185">Reference proteome</keyword>
<dbReference type="EMBL" id="VFPT01000002">
    <property type="protein sequence ID" value="TQM90426.1"/>
    <property type="molecule type" value="Genomic_DNA"/>
</dbReference>
<organism evidence="2 3">
    <name type="scientific">Roseinatronobacter monicus</name>
    <dbReference type="NCBI Taxonomy" id="393481"/>
    <lineage>
        <taxon>Bacteria</taxon>
        <taxon>Pseudomonadati</taxon>
        <taxon>Pseudomonadota</taxon>
        <taxon>Alphaproteobacteria</taxon>
        <taxon>Rhodobacterales</taxon>
        <taxon>Paracoccaceae</taxon>
        <taxon>Roseinatronobacter</taxon>
    </lineage>
</organism>
<name>A0A543K5S1_9RHOB</name>